<dbReference type="GO" id="GO:0000166">
    <property type="term" value="F:nucleotide binding"/>
    <property type="evidence" value="ECO:0007669"/>
    <property type="project" value="UniProtKB-KW"/>
</dbReference>
<dbReference type="KEGG" id="tpaf:A3L08_07165"/>
<evidence type="ECO:0000313" key="7">
    <source>
        <dbReference type="EMBL" id="ASJ07117.1"/>
    </source>
</evidence>
<dbReference type="EMBL" id="CP015102">
    <property type="protein sequence ID" value="ASJ07117.1"/>
    <property type="molecule type" value="Genomic_DNA"/>
</dbReference>
<evidence type="ECO:0000313" key="8">
    <source>
        <dbReference type="Proteomes" id="UP000197418"/>
    </source>
</evidence>
<evidence type="ECO:0000256" key="2">
    <source>
        <dbReference type="ARBA" id="ARBA00022649"/>
    </source>
</evidence>
<dbReference type="InterPro" id="IPR051813">
    <property type="entry name" value="HepT_RNase_toxin"/>
</dbReference>
<gene>
    <name evidence="7" type="ORF">A3L08_07165</name>
</gene>
<keyword evidence="8" id="KW-1185">Reference proteome</keyword>
<evidence type="ECO:0000256" key="6">
    <source>
        <dbReference type="ARBA" id="ARBA00024207"/>
    </source>
</evidence>
<dbReference type="InterPro" id="IPR008201">
    <property type="entry name" value="HepT-like"/>
</dbReference>
<dbReference type="Pfam" id="PF01934">
    <property type="entry name" value="HepT-like"/>
    <property type="match status" value="1"/>
</dbReference>
<dbReference type="Proteomes" id="UP000197418">
    <property type="component" value="Chromosome"/>
</dbReference>
<dbReference type="PANTHER" id="PTHR34139:SF1">
    <property type="entry name" value="RNASE MJ1380-RELATED"/>
    <property type="match status" value="1"/>
</dbReference>
<evidence type="ECO:0008006" key="9">
    <source>
        <dbReference type="Google" id="ProtNLM"/>
    </source>
</evidence>
<evidence type="ECO:0000256" key="3">
    <source>
        <dbReference type="ARBA" id="ARBA00022722"/>
    </source>
</evidence>
<dbReference type="GO" id="GO:0016787">
    <property type="term" value="F:hydrolase activity"/>
    <property type="evidence" value="ECO:0007669"/>
    <property type="project" value="UniProtKB-KW"/>
</dbReference>
<keyword evidence="3" id="KW-0540">Nuclease</keyword>
<reference evidence="7 8" key="1">
    <citation type="submission" date="2016-04" db="EMBL/GenBank/DDBJ databases">
        <title>Complete genome sequence of Thermococcus pacificus type strain P4.</title>
        <authorList>
            <person name="Oger P.M."/>
        </authorList>
    </citation>
    <scope>NUCLEOTIDE SEQUENCE [LARGE SCALE GENOMIC DNA]</scope>
    <source>
        <strain evidence="7 8">P-4</strain>
    </source>
</reference>
<organism evidence="7 8">
    <name type="scientific">Thermococcus pacificus</name>
    <dbReference type="NCBI Taxonomy" id="71998"/>
    <lineage>
        <taxon>Archaea</taxon>
        <taxon>Methanobacteriati</taxon>
        <taxon>Methanobacteriota</taxon>
        <taxon>Thermococci</taxon>
        <taxon>Thermococcales</taxon>
        <taxon>Thermococcaceae</taxon>
        <taxon>Thermococcus</taxon>
    </lineage>
</organism>
<keyword evidence="5" id="KW-0378">Hydrolase</keyword>
<keyword evidence="4" id="KW-0547">Nucleotide-binding</keyword>
<protein>
    <recommendedName>
        <fullName evidence="9">Nucleotidyltransferase</fullName>
    </recommendedName>
</protein>
<accession>A0A218P8K9</accession>
<name>A0A218P8K9_9EURY</name>
<dbReference type="GO" id="GO:0004540">
    <property type="term" value="F:RNA nuclease activity"/>
    <property type="evidence" value="ECO:0007669"/>
    <property type="project" value="InterPro"/>
</dbReference>
<evidence type="ECO:0000256" key="4">
    <source>
        <dbReference type="ARBA" id="ARBA00022741"/>
    </source>
</evidence>
<dbReference type="InterPro" id="IPR037038">
    <property type="entry name" value="HepT-like_sf"/>
</dbReference>
<comment type="similarity">
    <text evidence="6">Belongs to the HepT RNase toxin family.</text>
</comment>
<keyword evidence="2" id="KW-1277">Toxin-antitoxin system</keyword>
<keyword evidence="1" id="KW-0597">Phosphoprotein</keyword>
<dbReference type="Gene3D" id="1.20.120.580">
    <property type="entry name" value="bsu32300-like"/>
    <property type="match status" value="1"/>
</dbReference>
<evidence type="ECO:0000256" key="1">
    <source>
        <dbReference type="ARBA" id="ARBA00022553"/>
    </source>
</evidence>
<evidence type="ECO:0000256" key="5">
    <source>
        <dbReference type="ARBA" id="ARBA00022801"/>
    </source>
</evidence>
<dbReference type="GO" id="GO:0110001">
    <property type="term" value="C:toxin-antitoxin complex"/>
    <property type="evidence" value="ECO:0007669"/>
    <property type="project" value="InterPro"/>
</dbReference>
<sequence length="71" mass="8441">MSMIRRLEDIEGVCKDIRREYPTVPWRRIVGLRNVVVHHYFGVDLSVVWVIVSSQLEELKEEIEKIIETEC</sequence>
<proteinExistence type="inferred from homology"/>
<dbReference type="PANTHER" id="PTHR34139">
    <property type="entry name" value="UPF0331 PROTEIN MJ0127"/>
    <property type="match status" value="1"/>
</dbReference>
<dbReference type="AlphaFoldDB" id="A0A218P8K9"/>